<dbReference type="EMBL" id="SGJP01000060">
    <property type="protein sequence ID" value="NFA62135.1"/>
    <property type="molecule type" value="Genomic_DNA"/>
</dbReference>
<keyword evidence="1" id="KW-1133">Transmembrane helix</keyword>
<proteinExistence type="predicted"/>
<feature type="transmembrane region" description="Helical" evidence="1">
    <location>
        <begin position="237"/>
        <end position="255"/>
    </location>
</feature>
<evidence type="ECO:0000259" key="2">
    <source>
        <dbReference type="Pfam" id="PF02517"/>
    </source>
</evidence>
<keyword evidence="3" id="KW-0645">Protease</keyword>
<feature type="transmembrane region" description="Helical" evidence="1">
    <location>
        <begin position="21"/>
        <end position="46"/>
    </location>
</feature>
<keyword evidence="1" id="KW-0812">Transmembrane</keyword>
<name>A0A6M0T4N7_CLOBO</name>
<gene>
    <name evidence="3" type="ORF">EXM42_17625</name>
</gene>
<accession>A0A6M0T4N7</accession>
<reference evidence="3 4" key="1">
    <citation type="submission" date="2019-02" db="EMBL/GenBank/DDBJ databases">
        <title>Genome sequencing of Clostridium botulinum clinical isolates.</title>
        <authorList>
            <person name="Brunt J."/>
            <person name="Van Vliet A.H.M."/>
            <person name="Stringer S.C."/>
            <person name="Grant K.A."/>
            <person name="Carter A.C."/>
            <person name="Peck M.W."/>
        </authorList>
    </citation>
    <scope>NUCLEOTIDE SEQUENCE [LARGE SCALE GENOMIC DNA]</scope>
    <source>
        <strain evidence="3 4">R1125/03</strain>
    </source>
</reference>
<dbReference type="GO" id="GO:0080120">
    <property type="term" value="P:CAAX-box protein maturation"/>
    <property type="evidence" value="ECO:0007669"/>
    <property type="project" value="UniProtKB-ARBA"/>
</dbReference>
<feature type="domain" description="CAAX prenyl protease 2/Lysostaphin resistance protein A-like" evidence="2">
    <location>
        <begin position="133"/>
        <end position="221"/>
    </location>
</feature>
<evidence type="ECO:0000313" key="4">
    <source>
        <dbReference type="Proteomes" id="UP000473089"/>
    </source>
</evidence>
<organism evidence="3 4">
    <name type="scientific">Clostridium botulinum</name>
    <dbReference type="NCBI Taxonomy" id="1491"/>
    <lineage>
        <taxon>Bacteria</taxon>
        <taxon>Bacillati</taxon>
        <taxon>Bacillota</taxon>
        <taxon>Clostridia</taxon>
        <taxon>Eubacteriales</taxon>
        <taxon>Clostridiaceae</taxon>
        <taxon>Clostridium</taxon>
    </lineage>
</organism>
<dbReference type="InterPro" id="IPR003675">
    <property type="entry name" value="Rce1/LyrA-like_dom"/>
</dbReference>
<dbReference type="Pfam" id="PF02517">
    <property type="entry name" value="Rce1-like"/>
    <property type="match status" value="1"/>
</dbReference>
<evidence type="ECO:0000313" key="3">
    <source>
        <dbReference type="EMBL" id="NFA62135.1"/>
    </source>
</evidence>
<comment type="caution">
    <text evidence="3">The sequence shown here is derived from an EMBL/GenBank/DDBJ whole genome shotgun (WGS) entry which is preliminary data.</text>
</comment>
<dbReference type="GO" id="GO:0004175">
    <property type="term" value="F:endopeptidase activity"/>
    <property type="evidence" value="ECO:0007669"/>
    <property type="project" value="UniProtKB-ARBA"/>
</dbReference>
<feature type="transmembrane region" description="Helical" evidence="1">
    <location>
        <begin position="170"/>
        <end position="201"/>
    </location>
</feature>
<dbReference type="GO" id="GO:0006508">
    <property type="term" value="P:proteolysis"/>
    <property type="evidence" value="ECO:0007669"/>
    <property type="project" value="UniProtKB-KW"/>
</dbReference>
<dbReference type="PANTHER" id="PTHR43592:SF15">
    <property type="entry name" value="CAAX AMINO TERMINAL PROTEASE FAMILY PROTEIN"/>
    <property type="match status" value="1"/>
</dbReference>
<keyword evidence="1" id="KW-0472">Membrane</keyword>
<keyword evidence="3" id="KW-0482">Metalloprotease</keyword>
<sequence length="269" mass="31090">MVENVELKNKNSEELVKIINIVVNLLLYQAAFYIMFVILANVLVYIGINKEIVKPYSKLIGEILAYIFFIKNYKKDNKYKLKLQNTLRFKGYIFIAMLFIGYILVYDNTIKIIVSKIVKNSLFYDIMTREMKNPIVGFITTVIIAPIFEEIIYRGIILDELLDKYNYKKAIIISALVFAIVHFNFIQLTDAFIAGIILAAVYCKTKSLIPCITIHFLNNLFCNIVEFCPSICSCKFNIIKLSIGLVILITLAYIFNNNSNKNYFISNNR</sequence>
<dbReference type="AlphaFoldDB" id="A0A6M0T4N7"/>
<feature type="transmembrane region" description="Helical" evidence="1">
    <location>
        <begin position="91"/>
        <end position="114"/>
    </location>
</feature>
<feature type="transmembrane region" description="Helical" evidence="1">
    <location>
        <begin position="134"/>
        <end position="158"/>
    </location>
</feature>
<dbReference type="GO" id="GO:0008237">
    <property type="term" value="F:metallopeptidase activity"/>
    <property type="evidence" value="ECO:0007669"/>
    <property type="project" value="UniProtKB-KW"/>
</dbReference>
<keyword evidence="3" id="KW-0378">Hydrolase</keyword>
<dbReference type="Proteomes" id="UP000473089">
    <property type="component" value="Unassembled WGS sequence"/>
</dbReference>
<evidence type="ECO:0000256" key="1">
    <source>
        <dbReference type="SAM" id="Phobius"/>
    </source>
</evidence>
<protein>
    <submittedName>
        <fullName evidence="3">CPBP family intramembrane metalloprotease</fullName>
    </submittedName>
</protein>
<dbReference type="PANTHER" id="PTHR43592">
    <property type="entry name" value="CAAX AMINO TERMINAL PROTEASE"/>
    <property type="match status" value="1"/>
</dbReference>